<dbReference type="Gene3D" id="1.20.1260.10">
    <property type="match status" value="1"/>
</dbReference>
<protein>
    <submittedName>
        <fullName evidence="4">Lipoprotein</fullName>
    </submittedName>
</protein>
<dbReference type="AlphaFoldDB" id="A0A640UQL4"/>
<gene>
    <name evidence="4" type="ORF">Stube_29960</name>
</gene>
<dbReference type="InterPro" id="IPR005183">
    <property type="entry name" value="DUF305_CopM-like"/>
</dbReference>
<dbReference type="PANTHER" id="PTHR36933:SF1">
    <property type="entry name" value="SLL0788 PROTEIN"/>
    <property type="match status" value="1"/>
</dbReference>
<keyword evidence="4" id="KW-0449">Lipoprotein</keyword>
<feature type="domain" description="DUF305" evidence="3">
    <location>
        <begin position="71"/>
        <end position="247"/>
    </location>
</feature>
<accession>A0A640UQL4</accession>
<keyword evidence="2" id="KW-0732">Signal</keyword>
<name>A0A640UQL4_9ACTN</name>
<evidence type="ECO:0000313" key="4">
    <source>
        <dbReference type="EMBL" id="GFE38323.1"/>
    </source>
</evidence>
<feature type="chain" id="PRO_5038998043" evidence="2">
    <location>
        <begin position="34"/>
        <end position="250"/>
    </location>
</feature>
<keyword evidence="5" id="KW-1185">Reference proteome</keyword>
<dbReference type="EMBL" id="BLIR01000001">
    <property type="protein sequence ID" value="GFE38323.1"/>
    <property type="molecule type" value="Genomic_DNA"/>
</dbReference>
<feature type="region of interest" description="Disordered" evidence="1">
    <location>
        <begin position="37"/>
        <end position="64"/>
    </location>
</feature>
<dbReference type="PROSITE" id="PS51257">
    <property type="entry name" value="PROKAR_LIPOPROTEIN"/>
    <property type="match status" value="1"/>
</dbReference>
<feature type="signal peptide" evidence="2">
    <location>
        <begin position="1"/>
        <end position="33"/>
    </location>
</feature>
<organism evidence="4 5">
    <name type="scientific">Streptomyces tubercidicus</name>
    <dbReference type="NCBI Taxonomy" id="47759"/>
    <lineage>
        <taxon>Bacteria</taxon>
        <taxon>Bacillati</taxon>
        <taxon>Actinomycetota</taxon>
        <taxon>Actinomycetes</taxon>
        <taxon>Kitasatosporales</taxon>
        <taxon>Streptomycetaceae</taxon>
        <taxon>Streptomyces</taxon>
    </lineage>
</organism>
<evidence type="ECO:0000259" key="3">
    <source>
        <dbReference type="Pfam" id="PF03713"/>
    </source>
</evidence>
<dbReference type="PANTHER" id="PTHR36933">
    <property type="entry name" value="SLL0788 PROTEIN"/>
    <property type="match status" value="1"/>
</dbReference>
<feature type="region of interest" description="Disordered" evidence="1">
    <location>
        <begin position="137"/>
        <end position="176"/>
    </location>
</feature>
<evidence type="ECO:0000256" key="2">
    <source>
        <dbReference type="SAM" id="SignalP"/>
    </source>
</evidence>
<dbReference type="Pfam" id="PF03713">
    <property type="entry name" value="DUF305"/>
    <property type="match status" value="1"/>
</dbReference>
<proteinExistence type="predicted"/>
<comment type="caution">
    <text evidence="4">The sequence shown here is derived from an EMBL/GenBank/DDBJ whole genome shotgun (WGS) entry which is preliminary data.</text>
</comment>
<evidence type="ECO:0000313" key="5">
    <source>
        <dbReference type="Proteomes" id="UP000431826"/>
    </source>
</evidence>
<dbReference type="Proteomes" id="UP000431826">
    <property type="component" value="Unassembled WGS sequence"/>
</dbReference>
<evidence type="ECO:0000256" key="1">
    <source>
        <dbReference type="SAM" id="MobiDB-lite"/>
    </source>
</evidence>
<dbReference type="InterPro" id="IPR012347">
    <property type="entry name" value="Ferritin-like"/>
</dbReference>
<sequence>MKSVMKSVIKPTRSFTRRLVLVGATAASVTVLAACGGNDSGSHSSSAHRSPSKSASSPSAAASDGAHNAADVAFAKGMIPHHRQAVEMADLAAGRAASSQVKELAAKIKRGQDPEIRTMSGWLTAWGEQVPKGMTEGMPEGMPGMDHSAGSPDSAGSAESGHSRHSGHSGHSEMPGMMGAEEMAALKGKSGKAFDAAFLEMMIGHHQGAVKMAGTEKEKGAYGPAKKLADDVIKAQEAEIARMNKLLGKG</sequence>
<reference evidence="4 5" key="1">
    <citation type="submission" date="2019-12" db="EMBL/GenBank/DDBJ databases">
        <title>Whole genome shotgun sequence of Streptomyces tubercidicus NBRC 13090.</title>
        <authorList>
            <person name="Ichikawa N."/>
            <person name="Kimura A."/>
            <person name="Kitahashi Y."/>
            <person name="Komaki H."/>
            <person name="Tamura T."/>
        </authorList>
    </citation>
    <scope>NUCLEOTIDE SEQUENCE [LARGE SCALE GENOMIC DNA]</scope>
    <source>
        <strain evidence="4 5">NBRC 13090</strain>
    </source>
</reference>
<feature type="compositionally biased region" description="Low complexity" evidence="1">
    <location>
        <begin position="40"/>
        <end position="64"/>
    </location>
</feature>